<organism evidence="6 7">
    <name type="scientific">Consotaella salsifontis</name>
    <dbReference type="NCBI Taxonomy" id="1365950"/>
    <lineage>
        <taxon>Bacteria</taxon>
        <taxon>Pseudomonadati</taxon>
        <taxon>Pseudomonadota</taxon>
        <taxon>Alphaproteobacteria</taxon>
        <taxon>Hyphomicrobiales</taxon>
        <taxon>Aurantimonadaceae</taxon>
        <taxon>Consotaella</taxon>
    </lineage>
</organism>
<evidence type="ECO:0000256" key="4">
    <source>
        <dbReference type="ARBA" id="ARBA00023172"/>
    </source>
</evidence>
<keyword evidence="4" id="KW-0233">DNA recombination</keyword>
<sequence>MGRHKLSESNLRKLDKPGIYSDGDGLFIRIRKGGSRQWFFIFKRHGQRTEIGLGGYGQGTAPVSLALAREKADAIRAKLARGDDPKTERKPARVVTFADCMESLLEAKAADWTNDKHRAQWEMTLREYAKPLHPLPIAGIVIGDVKECLLPHWQKRPETADRLRSRIQAVIDYGIAHGWRTAGNPARWKGLLDKVMPARKKLQRGHHAALAYAEAAKMMAKLRESSGTAARAVEFITLTAARTGEVRGATFAEIDVDAKTWTVPGERMKAGKEHVVPLSDRALAIVEAMRQRATGDLIFGGGVDGRPISDTAMTKALRLASPDKTATLHGLRSMFRDWAGEETDYPREIAEWSLAHHVGNAVERAYRRGDALDKRRKLMDAWADYCVAGSSGSVVAMRRVSA</sequence>
<keyword evidence="7" id="KW-1185">Reference proteome</keyword>
<dbReference type="PANTHER" id="PTHR30629:SF2">
    <property type="entry name" value="PROPHAGE INTEGRASE INTS-RELATED"/>
    <property type="match status" value="1"/>
</dbReference>
<dbReference type="OrthoDB" id="9795573at2"/>
<dbReference type="GO" id="GO:0003677">
    <property type="term" value="F:DNA binding"/>
    <property type="evidence" value="ECO:0007669"/>
    <property type="project" value="UniProtKB-KW"/>
</dbReference>
<dbReference type="EMBL" id="FUXL01000011">
    <property type="protein sequence ID" value="SKA28353.1"/>
    <property type="molecule type" value="Genomic_DNA"/>
</dbReference>
<evidence type="ECO:0000313" key="6">
    <source>
        <dbReference type="EMBL" id="SKA28353.1"/>
    </source>
</evidence>
<dbReference type="GO" id="GO:0015074">
    <property type="term" value="P:DNA integration"/>
    <property type="evidence" value="ECO:0007669"/>
    <property type="project" value="UniProtKB-KW"/>
</dbReference>
<dbReference type="AlphaFoldDB" id="A0A1T4SJK6"/>
<dbReference type="InterPro" id="IPR050808">
    <property type="entry name" value="Phage_Integrase"/>
</dbReference>
<dbReference type="PANTHER" id="PTHR30629">
    <property type="entry name" value="PROPHAGE INTEGRASE"/>
    <property type="match status" value="1"/>
</dbReference>
<dbReference type="InterPro" id="IPR053876">
    <property type="entry name" value="Phage_int_M"/>
</dbReference>
<evidence type="ECO:0000256" key="3">
    <source>
        <dbReference type="ARBA" id="ARBA00023125"/>
    </source>
</evidence>
<evidence type="ECO:0000313" key="7">
    <source>
        <dbReference type="Proteomes" id="UP000190135"/>
    </source>
</evidence>
<proteinExistence type="inferred from homology"/>
<dbReference type="Gene3D" id="1.10.443.10">
    <property type="entry name" value="Intergrase catalytic core"/>
    <property type="match status" value="1"/>
</dbReference>
<accession>A0A1T4SJK6</accession>
<comment type="similarity">
    <text evidence="1">Belongs to the 'phage' integrase family.</text>
</comment>
<dbReference type="InterPro" id="IPR013762">
    <property type="entry name" value="Integrase-like_cat_sf"/>
</dbReference>
<protein>
    <submittedName>
        <fullName evidence="6">Integrase</fullName>
    </submittedName>
</protein>
<keyword evidence="2" id="KW-0229">DNA integration</keyword>
<gene>
    <name evidence="6" type="ORF">SAMN05428963_11173</name>
</gene>
<dbReference type="Pfam" id="PF22022">
    <property type="entry name" value="Phage_int_M"/>
    <property type="match status" value="1"/>
</dbReference>
<dbReference type="Gene3D" id="3.30.160.390">
    <property type="entry name" value="Integrase, DNA-binding domain"/>
    <property type="match status" value="1"/>
</dbReference>
<dbReference type="SUPFAM" id="SSF56349">
    <property type="entry name" value="DNA breaking-rejoining enzymes"/>
    <property type="match status" value="1"/>
</dbReference>
<dbReference type="Pfam" id="PF13356">
    <property type="entry name" value="Arm-DNA-bind_3"/>
    <property type="match status" value="1"/>
</dbReference>
<feature type="domain" description="Tyr recombinase" evidence="5">
    <location>
        <begin position="205"/>
        <end position="379"/>
    </location>
</feature>
<dbReference type="PROSITE" id="PS51898">
    <property type="entry name" value="TYR_RECOMBINASE"/>
    <property type="match status" value="1"/>
</dbReference>
<evidence type="ECO:0000256" key="2">
    <source>
        <dbReference type="ARBA" id="ARBA00022908"/>
    </source>
</evidence>
<dbReference type="Proteomes" id="UP000190135">
    <property type="component" value="Unassembled WGS sequence"/>
</dbReference>
<dbReference type="Gene3D" id="1.10.150.130">
    <property type="match status" value="1"/>
</dbReference>
<dbReference type="InterPro" id="IPR011010">
    <property type="entry name" value="DNA_brk_join_enz"/>
</dbReference>
<dbReference type="GO" id="GO:0006310">
    <property type="term" value="P:DNA recombination"/>
    <property type="evidence" value="ECO:0007669"/>
    <property type="project" value="UniProtKB-KW"/>
</dbReference>
<dbReference type="InterPro" id="IPR025166">
    <property type="entry name" value="Integrase_DNA_bind_dom"/>
</dbReference>
<keyword evidence="3" id="KW-0238">DNA-binding</keyword>
<dbReference type="Pfam" id="PF00589">
    <property type="entry name" value="Phage_integrase"/>
    <property type="match status" value="1"/>
</dbReference>
<dbReference type="CDD" id="cd00801">
    <property type="entry name" value="INT_P4_C"/>
    <property type="match status" value="1"/>
</dbReference>
<dbReference type="RefSeq" id="WP_078709347.1">
    <property type="nucleotide sequence ID" value="NZ_FUXL01000011.1"/>
</dbReference>
<dbReference type="InterPro" id="IPR038488">
    <property type="entry name" value="Integrase_DNA-bd_sf"/>
</dbReference>
<reference evidence="6 7" key="1">
    <citation type="submission" date="2017-02" db="EMBL/GenBank/DDBJ databases">
        <authorList>
            <person name="Peterson S.W."/>
        </authorList>
    </citation>
    <scope>NUCLEOTIDE SEQUENCE [LARGE SCALE GENOMIC DNA]</scope>
    <source>
        <strain evidence="6 7">USBA 369</strain>
    </source>
</reference>
<dbReference type="InterPro" id="IPR010998">
    <property type="entry name" value="Integrase_recombinase_N"/>
</dbReference>
<dbReference type="InterPro" id="IPR002104">
    <property type="entry name" value="Integrase_catalytic"/>
</dbReference>
<evidence type="ECO:0000259" key="5">
    <source>
        <dbReference type="PROSITE" id="PS51898"/>
    </source>
</evidence>
<dbReference type="STRING" id="1365950.SAMN05428963_11173"/>
<evidence type="ECO:0000256" key="1">
    <source>
        <dbReference type="ARBA" id="ARBA00008857"/>
    </source>
</evidence>
<name>A0A1T4SJK6_9HYPH</name>